<dbReference type="VEuPathDB" id="FungiDB:LEMA_uP027780.1"/>
<gene>
    <name evidence="1" type="ORF">LEMA_uP027780.1</name>
</gene>
<protein>
    <submittedName>
        <fullName evidence="1">Predicted protein</fullName>
    </submittedName>
</protein>
<dbReference type="HOGENOM" id="CLU_3260679_0_0_1"/>
<reference evidence="2" key="1">
    <citation type="journal article" date="2011" name="Nat. Commun.">
        <title>Effector diversification within compartments of the Leptosphaeria maculans genome affected by Repeat-Induced Point mutations.</title>
        <authorList>
            <person name="Rouxel T."/>
            <person name="Grandaubert J."/>
            <person name="Hane J.K."/>
            <person name="Hoede C."/>
            <person name="van de Wouw A.P."/>
            <person name="Couloux A."/>
            <person name="Dominguez V."/>
            <person name="Anthouard V."/>
            <person name="Bally P."/>
            <person name="Bourras S."/>
            <person name="Cozijnsen A.J."/>
            <person name="Ciuffetti L.M."/>
            <person name="Degrave A."/>
            <person name="Dilmaghani A."/>
            <person name="Duret L."/>
            <person name="Fudal I."/>
            <person name="Goodwin S.B."/>
            <person name="Gout L."/>
            <person name="Glaser N."/>
            <person name="Linglin J."/>
            <person name="Kema G.H.J."/>
            <person name="Lapalu N."/>
            <person name="Lawrence C.B."/>
            <person name="May K."/>
            <person name="Meyer M."/>
            <person name="Ollivier B."/>
            <person name="Poulain J."/>
            <person name="Schoch C.L."/>
            <person name="Simon A."/>
            <person name="Spatafora J.W."/>
            <person name="Stachowiak A."/>
            <person name="Turgeon B.G."/>
            <person name="Tyler B.M."/>
            <person name="Vincent D."/>
            <person name="Weissenbach J."/>
            <person name="Amselem J."/>
            <person name="Quesneville H."/>
            <person name="Oliver R.P."/>
            <person name="Wincker P."/>
            <person name="Balesdent M.-H."/>
            <person name="Howlett B.J."/>
        </authorList>
    </citation>
    <scope>NUCLEOTIDE SEQUENCE [LARGE SCALE GENOMIC DNA]</scope>
    <source>
        <strain evidence="2">JN3 / isolate v23.1.3 / race Av1-4-5-6-7-8</strain>
    </source>
</reference>
<dbReference type="Proteomes" id="UP000002668">
    <property type="component" value="Genome"/>
</dbReference>
<sequence length="42" mass="4986">MQPQPEEREHRCIPAKPRFLPLSKEKLWRGWGGVMVFHSGIR</sequence>
<accession>E4ZVK0</accession>
<evidence type="ECO:0000313" key="2">
    <source>
        <dbReference type="Proteomes" id="UP000002668"/>
    </source>
</evidence>
<dbReference type="InParanoid" id="E4ZVK0"/>
<dbReference type="AlphaFoldDB" id="E4ZVK0"/>
<proteinExistence type="predicted"/>
<dbReference type="EMBL" id="FP929127">
    <property type="protein sequence ID" value="CBX95626.1"/>
    <property type="molecule type" value="Genomic_DNA"/>
</dbReference>
<keyword evidence="2" id="KW-1185">Reference proteome</keyword>
<organism evidence="2">
    <name type="scientific">Leptosphaeria maculans (strain JN3 / isolate v23.1.3 / race Av1-4-5-6-7-8)</name>
    <name type="common">Blackleg fungus</name>
    <name type="synonym">Phoma lingam</name>
    <dbReference type="NCBI Taxonomy" id="985895"/>
    <lineage>
        <taxon>Eukaryota</taxon>
        <taxon>Fungi</taxon>
        <taxon>Dikarya</taxon>
        <taxon>Ascomycota</taxon>
        <taxon>Pezizomycotina</taxon>
        <taxon>Dothideomycetes</taxon>
        <taxon>Pleosporomycetidae</taxon>
        <taxon>Pleosporales</taxon>
        <taxon>Pleosporineae</taxon>
        <taxon>Leptosphaeriaceae</taxon>
        <taxon>Plenodomus</taxon>
        <taxon>Plenodomus lingam/Leptosphaeria maculans species complex</taxon>
    </lineage>
</organism>
<evidence type="ECO:0000313" key="1">
    <source>
        <dbReference type="EMBL" id="CBX95626.1"/>
    </source>
</evidence>
<name>E4ZVK0_LEPMJ</name>